<evidence type="ECO:0000313" key="2">
    <source>
        <dbReference type="Proteomes" id="UP001367508"/>
    </source>
</evidence>
<evidence type="ECO:0000313" key="1">
    <source>
        <dbReference type="EMBL" id="KAK7313867.1"/>
    </source>
</evidence>
<accession>A0AAN9KCZ5</accession>
<organism evidence="1 2">
    <name type="scientific">Canavalia gladiata</name>
    <name type="common">Sword bean</name>
    <name type="synonym">Dolichos gladiatus</name>
    <dbReference type="NCBI Taxonomy" id="3824"/>
    <lineage>
        <taxon>Eukaryota</taxon>
        <taxon>Viridiplantae</taxon>
        <taxon>Streptophyta</taxon>
        <taxon>Embryophyta</taxon>
        <taxon>Tracheophyta</taxon>
        <taxon>Spermatophyta</taxon>
        <taxon>Magnoliopsida</taxon>
        <taxon>eudicotyledons</taxon>
        <taxon>Gunneridae</taxon>
        <taxon>Pentapetalae</taxon>
        <taxon>rosids</taxon>
        <taxon>fabids</taxon>
        <taxon>Fabales</taxon>
        <taxon>Fabaceae</taxon>
        <taxon>Papilionoideae</taxon>
        <taxon>50 kb inversion clade</taxon>
        <taxon>NPAAA clade</taxon>
        <taxon>indigoferoid/millettioid clade</taxon>
        <taxon>Phaseoleae</taxon>
        <taxon>Canavalia</taxon>
    </lineage>
</organism>
<name>A0AAN9KCZ5_CANGL</name>
<protein>
    <submittedName>
        <fullName evidence="1">Uncharacterized protein</fullName>
    </submittedName>
</protein>
<keyword evidence="2" id="KW-1185">Reference proteome</keyword>
<sequence length="193" mass="21542">MVLSLLEVWWEPQLIHPKVKSYQMNFCLCEWFVLGVKGAEPETEYRGMEWVPIAIMIWTTYGRLAVLTSAEYIGLNFSLDKADLTPGTLQTLEPVMVSQTLCVLGLEGILQRKGEVLADAYGLVLLGVCTNSILLAFDSNPSMISRDLLMNEHSLISLYNIERRSGSKDAKILCGTAVPIETIVEIRASARFQ</sequence>
<reference evidence="1 2" key="1">
    <citation type="submission" date="2024-01" db="EMBL/GenBank/DDBJ databases">
        <title>The genomes of 5 underutilized Papilionoideae crops provide insights into root nodulation and disease resistanc.</title>
        <authorList>
            <person name="Jiang F."/>
        </authorList>
    </citation>
    <scope>NUCLEOTIDE SEQUENCE [LARGE SCALE GENOMIC DNA]</scope>
    <source>
        <strain evidence="1">LVBAO_FW01</strain>
        <tissue evidence="1">Leaves</tissue>
    </source>
</reference>
<dbReference type="Proteomes" id="UP001367508">
    <property type="component" value="Unassembled WGS sequence"/>
</dbReference>
<proteinExistence type="predicted"/>
<dbReference type="AlphaFoldDB" id="A0AAN9KCZ5"/>
<dbReference type="EMBL" id="JAYMYQ010000009">
    <property type="protein sequence ID" value="KAK7313867.1"/>
    <property type="molecule type" value="Genomic_DNA"/>
</dbReference>
<comment type="caution">
    <text evidence="1">The sequence shown here is derived from an EMBL/GenBank/DDBJ whole genome shotgun (WGS) entry which is preliminary data.</text>
</comment>
<gene>
    <name evidence="1" type="ORF">VNO77_39069</name>
</gene>